<gene>
    <name evidence="1" type="ORF">BpHYR1_009897</name>
</gene>
<proteinExistence type="predicted"/>
<organism evidence="1 2">
    <name type="scientific">Brachionus plicatilis</name>
    <name type="common">Marine rotifer</name>
    <name type="synonym">Brachionus muelleri</name>
    <dbReference type="NCBI Taxonomy" id="10195"/>
    <lineage>
        <taxon>Eukaryota</taxon>
        <taxon>Metazoa</taxon>
        <taxon>Spiralia</taxon>
        <taxon>Gnathifera</taxon>
        <taxon>Rotifera</taxon>
        <taxon>Eurotatoria</taxon>
        <taxon>Monogononta</taxon>
        <taxon>Pseudotrocha</taxon>
        <taxon>Ploima</taxon>
        <taxon>Brachionidae</taxon>
        <taxon>Brachionus</taxon>
    </lineage>
</organism>
<protein>
    <submittedName>
        <fullName evidence="1">Uncharacterized protein</fullName>
    </submittedName>
</protein>
<dbReference type="EMBL" id="REGN01005948">
    <property type="protein sequence ID" value="RNA11452.1"/>
    <property type="molecule type" value="Genomic_DNA"/>
</dbReference>
<evidence type="ECO:0000313" key="1">
    <source>
        <dbReference type="EMBL" id="RNA11452.1"/>
    </source>
</evidence>
<dbReference type="AlphaFoldDB" id="A0A3M7QJL7"/>
<dbReference type="Proteomes" id="UP000276133">
    <property type="component" value="Unassembled WGS sequence"/>
</dbReference>
<name>A0A3M7QJL7_BRAPC</name>
<comment type="caution">
    <text evidence="1">The sequence shown here is derived from an EMBL/GenBank/DDBJ whole genome shotgun (WGS) entry which is preliminary data.</text>
</comment>
<reference evidence="1 2" key="1">
    <citation type="journal article" date="2018" name="Sci. Rep.">
        <title>Genomic signatures of local adaptation to the degree of environmental predictability in rotifers.</title>
        <authorList>
            <person name="Franch-Gras L."/>
            <person name="Hahn C."/>
            <person name="Garcia-Roger E.M."/>
            <person name="Carmona M.J."/>
            <person name="Serra M."/>
            <person name="Gomez A."/>
        </authorList>
    </citation>
    <scope>NUCLEOTIDE SEQUENCE [LARGE SCALE GENOMIC DNA]</scope>
    <source>
        <strain evidence="1">HYR1</strain>
    </source>
</reference>
<accession>A0A3M7QJL7</accession>
<evidence type="ECO:0000313" key="2">
    <source>
        <dbReference type="Proteomes" id="UP000276133"/>
    </source>
</evidence>
<keyword evidence="2" id="KW-1185">Reference proteome</keyword>
<sequence length="83" mass="10184">MVREFRTKQLTNMALCRLYMERKYHFDHKVYYCLNQSFGELKFFLIDFCLSYTNIRTWSTDWHFLSILVVENLSPLCNSPIFR</sequence>